<name>A0A4R5Q4M8_9PROT</name>
<evidence type="ECO:0000313" key="4">
    <source>
        <dbReference type="Proteomes" id="UP000295096"/>
    </source>
</evidence>
<protein>
    <submittedName>
        <fullName evidence="3">Glucose 1-dehydrogenase</fullName>
        <ecNumber evidence="3">1.1.1.47</ecNumber>
    </submittedName>
</protein>
<keyword evidence="4" id="KW-1185">Reference proteome</keyword>
<dbReference type="PROSITE" id="PS00061">
    <property type="entry name" value="ADH_SHORT"/>
    <property type="match status" value="1"/>
</dbReference>
<comment type="caution">
    <text evidence="3">The sequence shown here is derived from an EMBL/GenBank/DDBJ whole genome shotgun (WGS) entry which is preliminary data.</text>
</comment>
<dbReference type="AlphaFoldDB" id="A0A4R5Q4M8"/>
<dbReference type="PRINTS" id="PR00080">
    <property type="entry name" value="SDRFAMILY"/>
</dbReference>
<proteinExistence type="inferred from homology"/>
<dbReference type="Gene3D" id="3.40.50.720">
    <property type="entry name" value="NAD(P)-binding Rossmann-like Domain"/>
    <property type="match status" value="1"/>
</dbReference>
<accession>A0A4R5Q4M8</accession>
<dbReference type="InterPro" id="IPR020904">
    <property type="entry name" value="Sc_DH/Rdtase_CS"/>
</dbReference>
<evidence type="ECO:0000256" key="1">
    <source>
        <dbReference type="ARBA" id="ARBA00006484"/>
    </source>
</evidence>
<reference evidence="3 4" key="1">
    <citation type="journal article" date="2016" name="J. Microbiol.">
        <title>Dankookia rubra gen. nov., sp. nov., an alphaproteobacterium isolated from sediment of a shallow stream.</title>
        <authorList>
            <person name="Kim W.H."/>
            <person name="Kim D.H."/>
            <person name="Kang K."/>
            <person name="Ahn T.Y."/>
        </authorList>
    </citation>
    <scope>NUCLEOTIDE SEQUENCE [LARGE SCALE GENOMIC DNA]</scope>
    <source>
        <strain evidence="3 4">JCM30602</strain>
    </source>
</reference>
<dbReference type="InterPro" id="IPR002347">
    <property type="entry name" value="SDR_fam"/>
</dbReference>
<comment type="similarity">
    <text evidence="1">Belongs to the short-chain dehydrogenases/reductases (SDR) family.</text>
</comment>
<dbReference type="PANTHER" id="PTHR43180">
    <property type="entry name" value="3-OXOACYL-(ACYL-CARRIER-PROTEIN) REDUCTASE (AFU_ORTHOLOGUE AFUA_6G11210)"/>
    <property type="match status" value="1"/>
</dbReference>
<sequence length="250" mass="25653">MRVADKCALVTGAASGMGAATARLLAREGAKVAVADMLEAEGRAVAAEIAAAGGTAMFVTLDVVEEPQWEAAIGAVLGAWGRLDVLVNNAGISGSATNDLYDTGLWDRIMAVNARGCFLGVKHAVAAMRRNGGGSIVNLSSISGVVGQERIHCAYNASKAAVRLLTKSVAVQEGAAGIRVNSIHPGLMPPMRTSGATADPVFRAKMLGHVPLGRSGEAEEVARAILFLASDESSYMTGSEMHVDGGYLAC</sequence>
<dbReference type="Proteomes" id="UP000295096">
    <property type="component" value="Unassembled WGS sequence"/>
</dbReference>
<gene>
    <name evidence="3" type="ORF">E2C06_35395</name>
</gene>
<dbReference type="SUPFAM" id="SSF51735">
    <property type="entry name" value="NAD(P)-binding Rossmann-fold domains"/>
    <property type="match status" value="1"/>
</dbReference>
<dbReference type="GO" id="GO:0047936">
    <property type="term" value="F:glucose 1-dehydrogenase [NAD(P)+] activity"/>
    <property type="evidence" value="ECO:0007669"/>
    <property type="project" value="UniProtKB-EC"/>
</dbReference>
<dbReference type="EC" id="1.1.1.47" evidence="3"/>
<dbReference type="OrthoDB" id="7375193at2"/>
<dbReference type="RefSeq" id="WP_133293229.1">
    <property type="nucleotide sequence ID" value="NZ_SMSJ01000186.1"/>
</dbReference>
<dbReference type="InterPro" id="IPR036291">
    <property type="entry name" value="NAD(P)-bd_dom_sf"/>
</dbReference>
<dbReference type="EMBL" id="SMSJ01000186">
    <property type="protein sequence ID" value="TDH57912.1"/>
    <property type="molecule type" value="Genomic_DNA"/>
</dbReference>
<keyword evidence="2 3" id="KW-0560">Oxidoreductase</keyword>
<evidence type="ECO:0000313" key="3">
    <source>
        <dbReference type="EMBL" id="TDH57912.1"/>
    </source>
</evidence>
<dbReference type="Pfam" id="PF13561">
    <property type="entry name" value="adh_short_C2"/>
    <property type="match status" value="1"/>
</dbReference>
<dbReference type="PRINTS" id="PR00081">
    <property type="entry name" value="GDHRDH"/>
</dbReference>
<dbReference type="PANTHER" id="PTHR43180:SF66">
    <property type="entry name" value="SHORT-CHAIN DEHYDROGENASE_REDUCTASE FAMILY PROTEIN"/>
    <property type="match status" value="1"/>
</dbReference>
<evidence type="ECO:0000256" key="2">
    <source>
        <dbReference type="ARBA" id="ARBA00023002"/>
    </source>
</evidence>
<organism evidence="3 4">
    <name type="scientific">Dankookia rubra</name>
    <dbReference type="NCBI Taxonomy" id="1442381"/>
    <lineage>
        <taxon>Bacteria</taxon>
        <taxon>Pseudomonadati</taxon>
        <taxon>Pseudomonadota</taxon>
        <taxon>Alphaproteobacteria</taxon>
        <taxon>Acetobacterales</taxon>
        <taxon>Roseomonadaceae</taxon>
        <taxon>Dankookia</taxon>
    </lineage>
</organism>
<dbReference type="NCBIfam" id="NF005559">
    <property type="entry name" value="PRK07231.1"/>
    <property type="match status" value="1"/>
</dbReference>
<dbReference type="FunFam" id="3.40.50.720:FF:000084">
    <property type="entry name" value="Short-chain dehydrogenase reductase"/>
    <property type="match status" value="1"/>
</dbReference>